<dbReference type="EMBL" id="DVLX01000014">
    <property type="protein sequence ID" value="HIT98817.1"/>
    <property type="molecule type" value="Genomic_DNA"/>
</dbReference>
<dbReference type="Proteomes" id="UP000824159">
    <property type="component" value="Unassembled WGS sequence"/>
</dbReference>
<keyword evidence="2" id="KW-1133">Transmembrane helix</keyword>
<evidence type="ECO:0000313" key="4">
    <source>
        <dbReference type="Proteomes" id="UP000824159"/>
    </source>
</evidence>
<name>A0A9D1HD85_9FIRM</name>
<reference evidence="3" key="2">
    <citation type="journal article" date="2021" name="PeerJ">
        <title>Extensive microbial diversity within the chicken gut microbiome revealed by metagenomics and culture.</title>
        <authorList>
            <person name="Gilroy R."/>
            <person name="Ravi A."/>
            <person name="Getino M."/>
            <person name="Pursley I."/>
            <person name="Horton D.L."/>
            <person name="Alikhan N.F."/>
            <person name="Baker D."/>
            <person name="Gharbi K."/>
            <person name="Hall N."/>
            <person name="Watson M."/>
            <person name="Adriaenssens E.M."/>
            <person name="Foster-Nyarko E."/>
            <person name="Jarju S."/>
            <person name="Secka A."/>
            <person name="Antonio M."/>
            <person name="Oren A."/>
            <person name="Chaudhuri R.R."/>
            <person name="La Ragione R."/>
            <person name="Hildebrand F."/>
            <person name="Pallen M.J."/>
        </authorList>
    </citation>
    <scope>NUCLEOTIDE SEQUENCE</scope>
    <source>
        <strain evidence="3">CHK176-22527</strain>
    </source>
</reference>
<reference evidence="3" key="1">
    <citation type="submission" date="2020-10" db="EMBL/GenBank/DDBJ databases">
        <authorList>
            <person name="Gilroy R."/>
        </authorList>
    </citation>
    <scope>NUCLEOTIDE SEQUENCE</scope>
    <source>
        <strain evidence="3">CHK176-22527</strain>
    </source>
</reference>
<evidence type="ECO:0000256" key="1">
    <source>
        <dbReference type="SAM" id="MobiDB-lite"/>
    </source>
</evidence>
<organism evidence="3 4">
    <name type="scientific">Candidatus Allocopromorpha excrementavium</name>
    <dbReference type="NCBI Taxonomy" id="2840741"/>
    <lineage>
        <taxon>Bacteria</taxon>
        <taxon>Bacillati</taxon>
        <taxon>Bacillota</taxon>
        <taxon>Clostridia</taxon>
        <taxon>Eubacteriales</taxon>
        <taxon>Eubacteriaceae</taxon>
        <taxon>Eubacteriaceae incertae sedis</taxon>
        <taxon>Candidatus Allocopromorpha</taxon>
    </lineage>
</organism>
<keyword evidence="2" id="KW-0812">Transmembrane</keyword>
<keyword evidence="2" id="KW-0472">Membrane</keyword>
<feature type="transmembrane region" description="Helical" evidence="2">
    <location>
        <begin position="6"/>
        <end position="31"/>
    </location>
</feature>
<accession>A0A9D1HD85</accession>
<proteinExistence type="predicted"/>
<evidence type="ECO:0000313" key="3">
    <source>
        <dbReference type="EMBL" id="HIT98817.1"/>
    </source>
</evidence>
<sequence length="68" mass="7704">MIIGMPISTFLATCIWPFVYIIAAIIVYFVMKRQDDMTDDSEFEAHLGMDHRDGQVHDHHHGEGGTNA</sequence>
<evidence type="ECO:0000256" key="2">
    <source>
        <dbReference type="SAM" id="Phobius"/>
    </source>
</evidence>
<dbReference type="AlphaFoldDB" id="A0A9D1HD85"/>
<feature type="region of interest" description="Disordered" evidence="1">
    <location>
        <begin position="49"/>
        <end position="68"/>
    </location>
</feature>
<gene>
    <name evidence="3" type="ORF">IAD12_00995</name>
</gene>
<comment type="caution">
    <text evidence="3">The sequence shown here is derived from an EMBL/GenBank/DDBJ whole genome shotgun (WGS) entry which is preliminary data.</text>
</comment>
<protein>
    <submittedName>
        <fullName evidence="3">Uncharacterized protein</fullName>
    </submittedName>
</protein>